<dbReference type="AlphaFoldDB" id="A0A183K432"/>
<dbReference type="GO" id="GO:0035869">
    <property type="term" value="C:ciliary transition zone"/>
    <property type="evidence" value="ECO:0007669"/>
    <property type="project" value="TreeGrafter"/>
</dbReference>
<dbReference type="PANTHER" id="PTHR14240">
    <property type="entry name" value="RETINITIS PIGMENTOSA GTPASE REGULATOR-INTERACTING PROTEIN"/>
    <property type="match status" value="1"/>
</dbReference>
<dbReference type="InterPro" id="IPR041091">
    <property type="entry name" value="RPGRIP1_C"/>
</dbReference>
<dbReference type="STRING" id="6186.A0A183K432"/>
<accession>A0A183K432</accession>
<evidence type="ECO:0000313" key="4">
    <source>
        <dbReference type="Proteomes" id="UP000279833"/>
    </source>
</evidence>
<dbReference type="GO" id="GO:1905515">
    <property type="term" value="P:non-motile cilium assembly"/>
    <property type="evidence" value="ECO:0007669"/>
    <property type="project" value="TreeGrafter"/>
</dbReference>
<gene>
    <name evidence="3" type="ORF">SCUD_LOCUS9750</name>
</gene>
<feature type="compositionally biased region" description="Polar residues" evidence="1">
    <location>
        <begin position="1"/>
        <end position="27"/>
    </location>
</feature>
<sequence length="308" mass="34712">KPYITQYESSKETYLQSKSSSDVSSTRPNDKLHSSDNLSHRSAKQNQDKPDLDQTIVKIPEITVNKSDNQVSIYSHDHSKINTRTDKILSPSIQIQLENSEEKLIAQDQKKLINLDVSSQKTINNNNVLNSKLSPTIQSISTNDDDNHVKIELHGLQLTDLSKLSKMNPSLPNQLFIEYSFLGYKEPFETAFPVDFTKNYERRQYLASYLLPEDPNNGNLIFIIVSEPSTSTTQSAECEEIGYAMINIRQIIQDNCDIDHVFIPITAAKTVDGETESLNEIGRLCVSFYGLSALRAIIAEMPQVKLAI</sequence>
<dbReference type="EMBL" id="UZAK01033401">
    <property type="protein sequence ID" value="VDP36909.1"/>
    <property type="molecule type" value="Genomic_DNA"/>
</dbReference>
<organism evidence="5">
    <name type="scientific">Schistosoma curassoni</name>
    <dbReference type="NCBI Taxonomy" id="6186"/>
    <lineage>
        <taxon>Eukaryota</taxon>
        <taxon>Metazoa</taxon>
        <taxon>Spiralia</taxon>
        <taxon>Lophotrochozoa</taxon>
        <taxon>Platyhelminthes</taxon>
        <taxon>Trematoda</taxon>
        <taxon>Digenea</taxon>
        <taxon>Strigeidida</taxon>
        <taxon>Schistosomatoidea</taxon>
        <taxon>Schistosomatidae</taxon>
        <taxon>Schistosoma</taxon>
    </lineage>
</organism>
<evidence type="ECO:0000313" key="3">
    <source>
        <dbReference type="EMBL" id="VDP36909.1"/>
    </source>
</evidence>
<evidence type="ECO:0000259" key="2">
    <source>
        <dbReference type="Pfam" id="PF18111"/>
    </source>
</evidence>
<dbReference type="Proteomes" id="UP000279833">
    <property type="component" value="Unassembled WGS sequence"/>
</dbReference>
<dbReference type="Pfam" id="PF18111">
    <property type="entry name" value="RPGR1_C"/>
    <property type="match status" value="1"/>
</dbReference>
<reference evidence="5" key="1">
    <citation type="submission" date="2016-06" db="UniProtKB">
        <authorList>
            <consortium name="WormBaseParasite"/>
        </authorList>
    </citation>
    <scope>IDENTIFICATION</scope>
</reference>
<dbReference type="InterPro" id="IPR031139">
    <property type="entry name" value="RPGRIP1_fam"/>
</dbReference>
<proteinExistence type="predicted"/>
<dbReference type="PANTHER" id="PTHR14240:SF1">
    <property type="entry name" value="PROTEIN FANTOM-RELATED"/>
    <property type="match status" value="1"/>
</dbReference>
<evidence type="ECO:0000313" key="5">
    <source>
        <dbReference type="WBParaSite" id="SCUD_0000975001-mRNA-1"/>
    </source>
</evidence>
<dbReference type="Gene3D" id="2.60.40.150">
    <property type="entry name" value="C2 domain"/>
    <property type="match status" value="1"/>
</dbReference>
<feature type="region of interest" description="Disordered" evidence="1">
    <location>
        <begin position="1"/>
        <end position="54"/>
    </location>
</feature>
<dbReference type="WBParaSite" id="SCUD_0000975001-mRNA-1">
    <property type="protein sequence ID" value="SCUD_0000975001-mRNA-1"/>
    <property type="gene ID" value="SCUD_0000975001"/>
</dbReference>
<keyword evidence="4" id="KW-1185">Reference proteome</keyword>
<evidence type="ECO:0000256" key="1">
    <source>
        <dbReference type="SAM" id="MobiDB-lite"/>
    </source>
</evidence>
<protein>
    <submittedName>
        <fullName evidence="5">RPGR1_C domain-containing protein</fullName>
    </submittedName>
</protein>
<reference evidence="3 4" key="2">
    <citation type="submission" date="2018-11" db="EMBL/GenBank/DDBJ databases">
        <authorList>
            <consortium name="Pathogen Informatics"/>
        </authorList>
    </citation>
    <scope>NUCLEOTIDE SEQUENCE [LARGE SCALE GENOMIC DNA]</scope>
    <source>
        <strain evidence="3">Dakar</strain>
        <strain evidence="4">Dakar, Senegal</strain>
    </source>
</reference>
<name>A0A183K432_9TREM</name>
<dbReference type="InterPro" id="IPR035892">
    <property type="entry name" value="C2_domain_sf"/>
</dbReference>
<feature type="domain" description="RPGRIP1 C-terminal" evidence="2">
    <location>
        <begin position="145"/>
        <end position="300"/>
    </location>
</feature>